<feature type="transmembrane region" description="Helical" evidence="6">
    <location>
        <begin position="437"/>
        <end position="459"/>
    </location>
</feature>
<feature type="transmembrane region" description="Helical" evidence="6">
    <location>
        <begin position="84"/>
        <end position="105"/>
    </location>
</feature>
<keyword evidence="8" id="KW-1185">Reference proteome</keyword>
<feature type="transmembrane region" description="Helical" evidence="6">
    <location>
        <begin position="41"/>
        <end position="63"/>
    </location>
</feature>
<evidence type="ECO:0000313" key="7">
    <source>
        <dbReference type="EMBL" id="GEC73213.1"/>
    </source>
</evidence>
<protein>
    <recommendedName>
        <fullName evidence="9">Polysaccharide biosynthesis protein</fullName>
    </recommendedName>
</protein>
<feature type="transmembrane region" description="Helical" evidence="6">
    <location>
        <begin position="471"/>
        <end position="494"/>
    </location>
</feature>
<dbReference type="Proteomes" id="UP000316775">
    <property type="component" value="Unassembled WGS sequence"/>
</dbReference>
<dbReference type="GO" id="GO:0005886">
    <property type="term" value="C:plasma membrane"/>
    <property type="evidence" value="ECO:0007669"/>
    <property type="project" value="UniProtKB-SubCell"/>
</dbReference>
<evidence type="ECO:0008006" key="9">
    <source>
        <dbReference type="Google" id="ProtNLM"/>
    </source>
</evidence>
<dbReference type="PANTHER" id="PTHR30250">
    <property type="entry name" value="PST FAMILY PREDICTED COLANIC ACID TRANSPORTER"/>
    <property type="match status" value="1"/>
</dbReference>
<sequence length="515" mass="59297">MQKSFSKNYLKIYFYQILSIVLGFASLFVVVPFLSSDKATYGIYTVCISISIFLSYADLGFLGAGMKYAAESFSRGDIDEEIEVVGFSHFVLLVFLILLSSVFLYLSFNPQLLIKDIKIESQISIARNLLLILALFSPTIILQRMMQMIFGIRLQDFILQKINIVGNILKIISVFYFFGLEQYDIVGYFLFVQIVNLACSLFAIFSAHKNFGYDFKKLIRKFKFNNVMFLKTKHLAFSSLFVTFSWILYYELDSFAIGKLLGAKEVAIYAIGLTILSFFRSLLGVFFSPFSARFNHFIGSEKTNELKYFYLHVISISFPIVVFPIIAIIIFARPFVISWVGLEYVESIKIVQLLIACNILAFLSYPAGMLMIANERLKEMYIVSALMPIIYWVGIYFTLDFFGVKSFAFFKFLAFFFSGLVYLWYSISFLKISLINFFVKQIIPFIPSILFLCIALFIFDDYYVTDKNKLNMMLNCGIIATVLLISFGISILTVKTLRDYFTKTLKMLKPIKNEI</sequence>
<evidence type="ECO:0000256" key="4">
    <source>
        <dbReference type="ARBA" id="ARBA00022989"/>
    </source>
</evidence>
<feature type="transmembrane region" description="Helical" evidence="6">
    <location>
        <begin position="125"/>
        <end position="142"/>
    </location>
</feature>
<feature type="transmembrane region" description="Helical" evidence="6">
    <location>
        <begin position="308"/>
        <end position="330"/>
    </location>
</feature>
<dbReference type="InterPro" id="IPR050833">
    <property type="entry name" value="Poly_Biosynth_Transport"/>
</dbReference>
<evidence type="ECO:0000256" key="5">
    <source>
        <dbReference type="ARBA" id="ARBA00023136"/>
    </source>
</evidence>
<keyword evidence="2" id="KW-1003">Cell membrane</keyword>
<keyword evidence="4 6" id="KW-1133">Transmembrane helix</keyword>
<evidence type="ECO:0000313" key="8">
    <source>
        <dbReference type="Proteomes" id="UP000316775"/>
    </source>
</evidence>
<dbReference type="PANTHER" id="PTHR30250:SF11">
    <property type="entry name" value="O-ANTIGEN TRANSPORTER-RELATED"/>
    <property type="match status" value="1"/>
</dbReference>
<evidence type="ECO:0000256" key="1">
    <source>
        <dbReference type="ARBA" id="ARBA00004651"/>
    </source>
</evidence>
<dbReference type="STRING" id="983.SAMN05443543_108132"/>
<feature type="transmembrane region" description="Helical" evidence="6">
    <location>
        <begin position="405"/>
        <end position="425"/>
    </location>
</feature>
<dbReference type="RefSeq" id="WP_083552798.1">
    <property type="nucleotide sequence ID" value="NZ_BJNP01000036.1"/>
</dbReference>
<feature type="transmembrane region" description="Helical" evidence="6">
    <location>
        <begin position="267"/>
        <end position="287"/>
    </location>
</feature>
<proteinExistence type="predicted"/>
<dbReference type="EMBL" id="BJNP01000036">
    <property type="protein sequence ID" value="GEC73213.1"/>
    <property type="molecule type" value="Genomic_DNA"/>
</dbReference>
<keyword evidence="5 6" id="KW-0472">Membrane</keyword>
<feature type="transmembrane region" description="Helical" evidence="6">
    <location>
        <begin position="162"/>
        <end position="179"/>
    </location>
</feature>
<evidence type="ECO:0000256" key="6">
    <source>
        <dbReference type="SAM" id="Phobius"/>
    </source>
</evidence>
<dbReference type="OrthoDB" id="752006at2"/>
<evidence type="ECO:0000256" key="2">
    <source>
        <dbReference type="ARBA" id="ARBA00022475"/>
    </source>
</evidence>
<feature type="transmembrane region" description="Helical" evidence="6">
    <location>
        <begin position="185"/>
        <end position="207"/>
    </location>
</feature>
<feature type="transmembrane region" description="Helical" evidence="6">
    <location>
        <begin position="12"/>
        <end position="35"/>
    </location>
</feature>
<dbReference type="AlphaFoldDB" id="A0A4Y4B3G7"/>
<feature type="transmembrane region" description="Helical" evidence="6">
    <location>
        <begin position="228"/>
        <end position="247"/>
    </location>
</feature>
<name>A0A4Y4B3G7_9FLAO</name>
<gene>
    <name evidence="7" type="ORF">FFL01_27520</name>
</gene>
<keyword evidence="3 6" id="KW-0812">Transmembrane</keyword>
<organism evidence="7 8">
    <name type="scientific">Flavobacterium flevense</name>
    <dbReference type="NCBI Taxonomy" id="983"/>
    <lineage>
        <taxon>Bacteria</taxon>
        <taxon>Pseudomonadati</taxon>
        <taxon>Bacteroidota</taxon>
        <taxon>Flavobacteriia</taxon>
        <taxon>Flavobacteriales</taxon>
        <taxon>Flavobacteriaceae</taxon>
        <taxon>Flavobacterium</taxon>
    </lineage>
</organism>
<reference evidence="7 8" key="1">
    <citation type="submission" date="2019-06" db="EMBL/GenBank/DDBJ databases">
        <title>Whole genome shotgun sequence of Flavobacterium flevense NBRC 14960.</title>
        <authorList>
            <person name="Hosoyama A."/>
            <person name="Uohara A."/>
            <person name="Ohji S."/>
            <person name="Ichikawa N."/>
        </authorList>
    </citation>
    <scope>NUCLEOTIDE SEQUENCE [LARGE SCALE GENOMIC DNA]</scope>
    <source>
        <strain evidence="7 8">NBRC 14960</strain>
    </source>
</reference>
<feature type="transmembrane region" description="Helical" evidence="6">
    <location>
        <begin position="380"/>
        <end position="399"/>
    </location>
</feature>
<comment type="caution">
    <text evidence="7">The sequence shown here is derived from an EMBL/GenBank/DDBJ whole genome shotgun (WGS) entry which is preliminary data.</text>
</comment>
<feature type="transmembrane region" description="Helical" evidence="6">
    <location>
        <begin position="350"/>
        <end position="373"/>
    </location>
</feature>
<evidence type="ECO:0000256" key="3">
    <source>
        <dbReference type="ARBA" id="ARBA00022692"/>
    </source>
</evidence>
<accession>A0A4Y4B3G7</accession>
<comment type="subcellular location">
    <subcellularLocation>
        <location evidence="1">Cell membrane</location>
        <topology evidence="1">Multi-pass membrane protein</topology>
    </subcellularLocation>
</comment>